<evidence type="ECO:0000313" key="11">
    <source>
        <dbReference type="Proteomes" id="UP000813444"/>
    </source>
</evidence>
<dbReference type="InterPro" id="IPR032465">
    <property type="entry name" value="ACMSD"/>
</dbReference>
<evidence type="ECO:0000259" key="9">
    <source>
        <dbReference type="Pfam" id="PF04909"/>
    </source>
</evidence>
<evidence type="ECO:0000256" key="8">
    <source>
        <dbReference type="RuleBase" id="RU366045"/>
    </source>
</evidence>
<comment type="caution">
    <text evidence="10">The sequence shown here is derived from an EMBL/GenBank/DDBJ whole genome shotgun (WGS) entry which is preliminary data.</text>
</comment>
<organism evidence="10 11">
    <name type="scientific">Stachybotrys elegans</name>
    <dbReference type="NCBI Taxonomy" id="80388"/>
    <lineage>
        <taxon>Eukaryota</taxon>
        <taxon>Fungi</taxon>
        <taxon>Dikarya</taxon>
        <taxon>Ascomycota</taxon>
        <taxon>Pezizomycotina</taxon>
        <taxon>Sordariomycetes</taxon>
        <taxon>Hypocreomycetidae</taxon>
        <taxon>Hypocreales</taxon>
        <taxon>Stachybotryaceae</taxon>
        <taxon>Stachybotrys</taxon>
    </lineage>
</organism>
<evidence type="ECO:0000256" key="6">
    <source>
        <dbReference type="ARBA" id="ARBA00036832"/>
    </source>
</evidence>
<dbReference type="EC" id="4.1.1.52" evidence="7"/>
<dbReference type="InterPro" id="IPR032466">
    <property type="entry name" value="Metal_Hydrolase"/>
</dbReference>
<dbReference type="OrthoDB" id="2832284at2759"/>
<comment type="catalytic activity">
    <reaction evidence="6">
        <text>6-methylsalicylate + H(+) = 3-methylphenol + CO2</text>
        <dbReference type="Rhea" id="RHEA:23112"/>
        <dbReference type="ChEBI" id="CHEBI:15378"/>
        <dbReference type="ChEBI" id="CHEBI:16526"/>
        <dbReference type="ChEBI" id="CHEBI:17231"/>
        <dbReference type="ChEBI" id="CHEBI:36658"/>
        <dbReference type="EC" id="4.1.1.52"/>
    </reaction>
    <physiologicalReaction direction="left-to-right" evidence="6">
        <dbReference type="Rhea" id="RHEA:23113"/>
    </physiologicalReaction>
</comment>
<protein>
    <recommendedName>
        <fullName evidence="7">6-methylsalicylate decarboxylase</fullName>
        <ecNumber evidence="7">4.1.1.52</ecNumber>
    </recommendedName>
</protein>
<dbReference type="PANTHER" id="PTHR21240">
    <property type="entry name" value="2-AMINO-3-CARBOXYLMUCONATE-6-SEMIALDEHYDE DECARBOXYLASE"/>
    <property type="match status" value="1"/>
</dbReference>
<reference evidence="10" key="1">
    <citation type="journal article" date="2021" name="Nat. Commun.">
        <title>Genetic determinants of endophytism in the Arabidopsis root mycobiome.</title>
        <authorList>
            <person name="Mesny F."/>
            <person name="Miyauchi S."/>
            <person name="Thiergart T."/>
            <person name="Pickel B."/>
            <person name="Atanasova L."/>
            <person name="Karlsson M."/>
            <person name="Huettel B."/>
            <person name="Barry K.W."/>
            <person name="Haridas S."/>
            <person name="Chen C."/>
            <person name="Bauer D."/>
            <person name="Andreopoulos W."/>
            <person name="Pangilinan J."/>
            <person name="LaButti K."/>
            <person name="Riley R."/>
            <person name="Lipzen A."/>
            <person name="Clum A."/>
            <person name="Drula E."/>
            <person name="Henrissat B."/>
            <person name="Kohler A."/>
            <person name="Grigoriev I.V."/>
            <person name="Martin F.M."/>
            <person name="Hacquard S."/>
        </authorList>
    </citation>
    <scope>NUCLEOTIDE SEQUENCE</scope>
    <source>
        <strain evidence="10">MPI-CAGE-CH-0235</strain>
    </source>
</reference>
<evidence type="ECO:0000256" key="5">
    <source>
        <dbReference type="ARBA" id="ARBA00023239"/>
    </source>
</evidence>
<keyword evidence="3 8" id="KW-0210">Decarboxylase</keyword>
<evidence type="ECO:0000256" key="3">
    <source>
        <dbReference type="ARBA" id="ARBA00022793"/>
    </source>
</evidence>
<dbReference type="Pfam" id="PF04909">
    <property type="entry name" value="Amidohydro_2"/>
    <property type="match status" value="1"/>
</dbReference>
<name>A0A8K0S965_9HYPO</name>
<dbReference type="GO" id="GO:0047596">
    <property type="term" value="F:6-methylsalicylate decarboxylase activity"/>
    <property type="evidence" value="ECO:0007669"/>
    <property type="project" value="UniProtKB-EC"/>
</dbReference>
<comment type="similarity">
    <text evidence="1">Belongs to the metallo-dependent hydrolases superfamily. ACMSD family.</text>
</comment>
<evidence type="ECO:0000256" key="7">
    <source>
        <dbReference type="ARBA" id="ARBA00038889"/>
    </source>
</evidence>
<keyword evidence="4" id="KW-0862">Zinc</keyword>
<dbReference type="PANTHER" id="PTHR21240:SF29">
    <property type="entry name" value="AMIDOHYDROLASE-RELATED DOMAIN-CONTAINING PROTEIN"/>
    <property type="match status" value="1"/>
</dbReference>
<dbReference type="AlphaFoldDB" id="A0A8K0S965"/>
<dbReference type="GO" id="GO:0046872">
    <property type="term" value="F:metal ion binding"/>
    <property type="evidence" value="ECO:0007669"/>
    <property type="project" value="UniProtKB-KW"/>
</dbReference>
<evidence type="ECO:0000256" key="4">
    <source>
        <dbReference type="ARBA" id="ARBA00022833"/>
    </source>
</evidence>
<gene>
    <name evidence="10" type="ORF">B0I35DRAFT_364299</name>
</gene>
<dbReference type="SUPFAM" id="SSF51556">
    <property type="entry name" value="Metallo-dependent hydrolases"/>
    <property type="match status" value="1"/>
</dbReference>
<evidence type="ECO:0000256" key="1">
    <source>
        <dbReference type="ARBA" id="ARBA00005871"/>
    </source>
</evidence>
<sequence>MGFIDVHHHFLPSQYTTAWMSSGTAPPGLTLPPWSVESDLAFMDRRGIDVALLSLSAPSVCFMETPREQKLLARQVNEAAAAIRDLHPTRFGFFATLPCSNIDDGIEEARYTLDVLKADGVALLTSYNGMYLGHEQFGALWEELDNRSAVVFIHPATSIDPGIEHDTTIPRPIIDFPHETTRTAVHLITSETIRNYTNCKIILSHGGGTLPFIATRVAHQAADINLINKTAEEFIAEAKTLYLDLAITSFEDPLSIVRRFAGPERVLWGSDFPFVREITVGTQLGILSSLEENTGVSVSMETAIAARRLFPASRWNNP</sequence>
<proteinExistence type="inferred from homology"/>
<dbReference type="GO" id="GO:0019748">
    <property type="term" value="P:secondary metabolic process"/>
    <property type="evidence" value="ECO:0007669"/>
    <property type="project" value="TreeGrafter"/>
</dbReference>
<dbReference type="GO" id="GO:0016787">
    <property type="term" value="F:hydrolase activity"/>
    <property type="evidence" value="ECO:0007669"/>
    <property type="project" value="InterPro"/>
</dbReference>
<feature type="domain" description="Amidohydrolase-related" evidence="9">
    <location>
        <begin position="4"/>
        <end position="277"/>
    </location>
</feature>
<dbReference type="Gene3D" id="3.20.20.140">
    <property type="entry name" value="Metal-dependent hydrolases"/>
    <property type="match status" value="1"/>
</dbReference>
<keyword evidence="11" id="KW-1185">Reference proteome</keyword>
<evidence type="ECO:0000313" key="10">
    <source>
        <dbReference type="EMBL" id="KAH7303838.1"/>
    </source>
</evidence>
<keyword evidence="5 8" id="KW-0456">Lyase</keyword>
<dbReference type="EMBL" id="JAGPNK010000028">
    <property type="protein sequence ID" value="KAH7303838.1"/>
    <property type="molecule type" value="Genomic_DNA"/>
</dbReference>
<accession>A0A8K0S965</accession>
<dbReference type="GO" id="GO:0005829">
    <property type="term" value="C:cytosol"/>
    <property type="evidence" value="ECO:0007669"/>
    <property type="project" value="TreeGrafter"/>
</dbReference>
<keyword evidence="2" id="KW-0479">Metal-binding</keyword>
<dbReference type="InterPro" id="IPR006680">
    <property type="entry name" value="Amidohydro-rel"/>
</dbReference>
<evidence type="ECO:0000256" key="2">
    <source>
        <dbReference type="ARBA" id="ARBA00022723"/>
    </source>
</evidence>
<dbReference type="Proteomes" id="UP000813444">
    <property type="component" value="Unassembled WGS sequence"/>
</dbReference>